<keyword evidence="1" id="KW-0812">Transmembrane</keyword>
<gene>
    <name evidence="2" type="ORF">JQS43_12590</name>
</gene>
<name>A0A895Y4D5_9ACTN</name>
<dbReference type="AlphaFoldDB" id="A0A895Y4D5"/>
<organism evidence="2 3">
    <name type="scientific">Natronosporangium hydrolyticum</name>
    <dbReference type="NCBI Taxonomy" id="2811111"/>
    <lineage>
        <taxon>Bacteria</taxon>
        <taxon>Bacillati</taxon>
        <taxon>Actinomycetota</taxon>
        <taxon>Actinomycetes</taxon>
        <taxon>Micromonosporales</taxon>
        <taxon>Micromonosporaceae</taxon>
        <taxon>Natronosporangium</taxon>
    </lineage>
</organism>
<evidence type="ECO:0000256" key="1">
    <source>
        <dbReference type="SAM" id="Phobius"/>
    </source>
</evidence>
<feature type="transmembrane region" description="Helical" evidence="1">
    <location>
        <begin position="205"/>
        <end position="225"/>
    </location>
</feature>
<keyword evidence="3" id="KW-1185">Reference proteome</keyword>
<evidence type="ECO:0000313" key="2">
    <source>
        <dbReference type="EMBL" id="QSB12564.1"/>
    </source>
</evidence>
<feature type="transmembrane region" description="Helical" evidence="1">
    <location>
        <begin position="321"/>
        <end position="341"/>
    </location>
</feature>
<accession>A0A895Y4D5</accession>
<proteinExistence type="predicted"/>
<dbReference type="KEGG" id="nhy:JQS43_12590"/>
<evidence type="ECO:0000313" key="3">
    <source>
        <dbReference type="Proteomes" id="UP000662857"/>
    </source>
</evidence>
<feature type="transmembrane region" description="Helical" evidence="1">
    <location>
        <begin position="173"/>
        <end position="193"/>
    </location>
</feature>
<dbReference type="RefSeq" id="WP_239674599.1">
    <property type="nucleotide sequence ID" value="NZ_CP070499.1"/>
</dbReference>
<sequence>MHDHDPPAPPRPSAGFTWPGLLSIVLGFVAAVVVVCGGAMINAIIVETGGGDREPGVFSEADNRLATILSVLAALAILGGCLGAVAAARRHNLRRGEISGRPRPTFRVFLSPRALSRLLFTPRDVYRIDDQTVARIGRARSWLGVAVFASVIIHYQPAALVDYAEQVFIQTSNAIVIAAVVLVMSLVVALLAVHRGQRGAAARAMTRPILAVIFAGSIVAIFAALSMVGQPAERVTVDRREDVLALFFNPLALWPIVFLAAATYYIAQNMFNSADAHPLLAPLITIAVTWTLAGLSLLALIGMPIRLPVRDLPLPIPTGVATVLTLVGAMTVTAVGGWEISRLRQRGLRLRRGPWR</sequence>
<reference evidence="2" key="1">
    <citation type="submission" date="2021-02" db="EMBL/GenBank/DDBJ databases">
        <title>Natrosporangium hydrolyticum gen. nov., sp. nov, a haloalkaliphilic actinobacterium from a soda solonchak soil.</title>
        <authorList>
            <person name="Sorokin D.Y."/>
            <person name="Khijniak T.V."/>
            <person name="Zakharycheva A.P."/>
            <person name="Boueva O.V."/>
            <person name="Ariskina E.V."/>
            <person name="Hahnke R.L."/>
            <person name="Bunk B."/>
            <person name="Sproer C."/>
            <person name="Schumann P."/>
            <person name="Evtushenko L.I."/>
            <person name="Kublanov I.V."/>
        </authorList>
    </citation>
    <scope>NUCLEOTIDE SEQUENCE</scope>
    <source>
        <strain evidence="2">DSM 106523</strain>
    </source>
</reference>
<keyword evidence="1" id="KW-1133">Transmembrane helix</keyword>
<feature type="transmembrane region" description="Helical" evidence="1">
    <location>
        <begin position="21"/>
        <end position="45"/>
    </location>
</feature>
<feature type="transmembrane region" description="Helical" evidence="1">
    <location>
        <begin position="279"/>
        <end position="301"/>
    </location>
</feature>
<keyword evidence="1" id="KW-0472">Membrane</keyword>
<feature type="transmembrane region" description="Helical" evidence="1">
    <location>
        <begin position="65"/>
        <end position="88"/>
    </location>
</feature>
<feature type="transmembrane region" description="Helical" evidence="1">
    <location>
        <begin position="142"/>
        <end position="161"/>
    </location>
</feature>
<feature type="transmembrane region" description="Helical" evidence="1">
    <location>
        <begin position="245"/>
        <end position="267"/>
    </location>
</feature>
<protein>
    <submittedName>
        <fullName evidence="2">Uncharacterized protein</fullName>
    </submittedName>
</protein>
<dbReference type="EMBL" id="CP070499">
    <property type="protein sequence ID" value="QSB12564.1"/>
    <property type="molecule type" value="Genomic_DNA"/>
</dbReference>
<dbReference type="Proteomes" id="UP000662857">
    <property type="component" value="Chromosome"/>
</dbReference>